<dbReference type="KEGG" id="lsu:A6B45_09725"/>
<protein>
    <submittedName>
        <fullName evidence="4">General stress protein 69</fullName>
        <ecNumber evidence="4">1.1.1.-</ecNumber>
    </submittedName>
</protein>
<sequence length="324" mass="36512">MNKSRQLGQTDLYLSPLGLGTWQYSTKDSSGTSMWGNTETETVYEIIKYSLQNGMNWIDTAEIYGNGTSETFIGEVTQRLQREDALATNPFIASKWFPLARSASSIAKTIDDRLEYLQVPTIDLYQIHQPTSRSSLRKQIEAMVSLAEQHKVKQIGVSNFSAKQMIKAHRLLQEYGMTLASNQVKYNLLHRSPEKNGTLEAAKELGITIIAYSPLQQGLLTGRFHEQPESLSKVSRFRKLQSNLTTKTLQRTEPLYQELKRLSLNYGMTISQISLNWLINAQGDTVLAIPGASKIQQAQDNVEAMNFDLSNSDIERLNRISATL</sequence>
<dbReference type="InterPro" id="IPR023210">
    <property type="entry name" value="NADP_OxRdtase_dom"/>
</dbReference>
<dbReference type="PANTHER" id="PTHR43364">
    <property type="entry name" value="NADH-SPECIFIC METHYLGLYOXAL REDUCTASE-RELATED"/>
    <property type="match status" value="1"/>
</dbReference>
<dbReference type="InterPro" id="IPR050523">
    <property type="entry name" value="AKR_Detox_Biosynth"/>
</dbReference>
<dbReference type="Gene3D" id="3.20.20.100">
    <property type="entry name" value="NADP-dependent oxidoreductase domain"/>
    <property type="match status" value="1"/>
</dbReference>
<dbReference type="RefSeq" id="WP_072614399.1">
    <property type="nucleotide sequence ID" value="NZ_AP017935.1"/>
</dbReference>
<evidence type="ECO:0000313" key="5">
    <source>
        <dbReference type="Proteomes" id="UP000237923"/>
    </source>
</evidence>
<proteinExistence type="predicted"/>
<dbReference type="AlphaFoldDB" id="A0A2N9KG96"/>
<dbReference type="Proteomes" id="UP000237923">
    <property type="component" value="Unassembled WGS sequence"/>
</dbReference>
<dbReference type="PRINTS" id="PR00069">
    <property type="entry name" value="ALDKETRDTASE"/>
</dbReference>
<dbReference type="EC" id="1.1.1.-" evidence="4"/>
<dbReference type="EMBL" id="OKQR01000002">
    <property type="protein sequence ID" value="SPD93655.1"/>
    <property type="molecule type" value="Genomic_DNA"/>
</dbReference>
<feature type="domain" description="NADP-dependent oxidoreductase" evidence="2">
    <location>
        <begin position="16"/>
        <end position="320"/>
    </location>
</feature>
<organism evidence="4 5">
    <name type="scientific">Leuconostoc suionicum</name>
    <dbReference type="NCBI Taxonomy" id="1511761"/>
    <lineage>
        <taxon>Bacteria</taxon>
        <taxon>Bacillati</taxon>
        <taxon>Bacillota</taxon>
        <taxon>Bacilli</taxon>
        <taxon>Lactobacillales</taxon>
        <taxon>Lactobacillaceae</taxon>
        <taxon>Leuconostoc</taxon>
    </lineage>
</organism>
<dbReference type="PANTHER" id="PTHR43364:SF4">
    <property type="entry name" value="NAD(P)-LINKED OXIDOREDUCTASE SUPERFAMILY PROTEIN"/>
    <property type="match status" value="1"/>
</dbReference>
<dbReference type="GO" id="GO:0016491">
    <property type="term" value="F:oxidoreductase activity"/>
    <property type="evidence" value="ECO:0007669"/>
    <property type="project" value="UniProtKB-KW"/>
</dbReference>
<reference evidence="3 6" key="1">
    <citation type="submission" date="2018-02" db="EMBL/GenBank/DDBJ databases">
        <authorList>
            <person name="Rodrigo-Torres L."/>
            <person name="Arahal R. D."/>
            <person name="Lucena T."/>
        </authorList>
    </citation>
    <scope>NUCLEOTIDE SEQUENCE [LARGE SCALE GENOMIC DNA]</scope>
    <source>
        <strain evidence="3 6">CECT 8486</strain>
    </source>
</reference>
<dbReference type="InterPro" id="IPR018170">
    <property type="entry name" value="Aldo/ket_reductase_CS"/>
</dbReference>
<gene>
    <name evidence="4" type="primary">yhdN_3</name>
    <name evidence="3" type="ORF">LES8486_01313</name>
    <name evidence="4" type="ORF">LES9216_01460</name>
</gene>
<keyword evidence="6" id="KW-1185">Reference proteome</keyword>
<dbReference type="InterPro" id="IPR036812">
    <property type="entry name" value="NAD(P)_OxRdtase_dom_sf"/>
</dbReference>
<dbReference type="Proteomes" id="UP000239237">
    <property type="component" value="Unassembled WGS sequence"/>
</dbReference>
<accession>A0A2N9KG96</accession>
<reference evidence="4 5" key="2">
    <citation type="submission" date="2018-02" db="EMBL/GenBank/DDBJ databases">
        <authorList>
            <person name="Cohen D.B."/>
            <person name="Kent A.D."/>
        </authorList>
    </citation>
    <scope>NUCLEOTIDE SEQUENCE [LARGE SCALE GENOMIC DNA]</scope>
    <source>
        <strain evidence="4 5">CECT 9216</strain>
    </source>
</reference>
<dbReference type="InterPro" id="IPR020471">
    <property type="entry name" value="AKR"/>
</dbReference>
<evidence type="ECO:0000259" key="2">
    <source>
        <dbReference type="Pfam" id="PF00248"/>
    </source>
</evidence>
<keyword evidence="1 4" id="KW-0560">Oxidoreductase</keyword>
<evidence type="ECO:0000256" key="1">
    <source>
        <dbReference type="ARBA" id="ARBA00023002"/>
    </source>
</evidence>
<dbReference type="PROSITE" id="PS00062">
    <property type="entry name" value="ALDOKETO_REDUCTASE_2"/>
    <property type="match status" value="1"/>
</dbReference>
<name>A0A2N9KG96_9LACO</name>
<dbReference type="EMBL" id="OKQU01000002">
    <property type="protein sequence ID" value="SPE09311.1"/>
    <property type="molecule type" value="Genomic_DNA"/>
</dbReference>
<dbReference type="SUPFAM" id="SSF51430">
    <property type="entry name" value="NAD(P)-linked oxidoreductase"/>
    <property type="match status" value="1"/>
</dbReference>
<dbReference type="GeneID" id="99675074"/>
<dbReference type="Pfam" id="PF00248">
    <property type="entry name" value="Aldo_ket_red"/>
    <property type="match status" value="1"/>
</dbReference>
<evidence type="ECO:0000313" key="3">
    <source>
        <dbReference type="EMBL" id="SPD93655.1"/>
    </source>
</evidence>
<evidence type="ECO:0000313" key="4">
    <source>
        <dbReference type="EMBL" id="SPE09311.1"/>
    </source>
</evidence>
<evidence type="ECO:0000313" key="6">
    <source>
        <dbReference type="Proteomes" id="UP000239237"/>
    </source>
</evidence>